<evidence type="ECO:0000256" key="1">
    <source>
        <dbReference type="SAM" id="Phobius"/>
    </source>
</evidence>
<feature type="transmembrane region" description="Helical" evidence="1">
    <location>
        <begin position="169"/>
        <end position="189"/>
    </location>
</feature>
<reference evidence="3" key="1">
    <citation type="submission" date="2023-06" db="EMBL/GenBank/DDBJ databases">
        <title>Genomic analysis of the entomopathogenic nematode Steinernema hermaphroditum.</title>
        <authorList>
            <person name="Schwarz E.M."/>
            <person name="Heppert J.K."/>
            <person name="Baniya A."/>
            <person name="Schwartz H.T."/>
            <person name="Tan C.-H."/>
            <person name="Antoshechkin I."/>
            <person name="Sternberg P.W."/>
            <person name="Goodrich-Blair H."/>
            <person name="Dillman A.R."/>
        </authorList>
    </citation>
    <scope>NUCLEOTIDE SEQUENCE</scope>
    <source>
        <strain evidence="3">PS9179</strain>
        <tissue evidence="3">Whole animal</tissue>
    </source>
</reference>
<gene>
    <name evidence="3" type="ORF">QR680_004229</name>
</gene>
<evidence type="ECO:0000313" key="3">
    <source>
        <dbReference type="EMBL" id="KAK0408903.1"/>
    </source>
</evidence>
<accession>A0AA39LTD4</accession>
<evidence type="ECO:0000313" key="4">
    <source>
        <dbReference type="Proteomes" id="UP001175271"/>
    </source>
</evidence>
<keyword evidence="1" id="KW-1133">Transmembrane helix</keyword>
<feature type="transmembrane region" description="Helical" evidence="1">
    <location>
        <begin position="222"/>
        <end position="247"/>
    </location>
</feature>
<dbReference type="Proteomes" id="UP001175271">
    <property type="component" value="Unassembled WGS sequence"/>
</dbReference>
<dbReference type="PANTHER" id="PTHR23017">
    <property type="entry name" value="SERPENTINE RECEPTOR, CLASS X"/>
    <property type="match status" value="1"/>
</dbReference>
<dbReference type="Pfam" id="PF10328">
    <property type="entry name" value="7TM_GPCR_Srx"/>
    <property type="match status" value="1"/>
</dbReference>
<dbReference type="InterPro" id="IPR019430">
    <property type="entry name" value="7TM_GPCR_serpentine_rcpt_Srx"/>
</dbReference>
<feature type="transmembrane region" description="Helical" evidence="1">
    <location>
        <begin position="98"/>
        <end position="116"/>
    </location>
</feature>
<keyword evidence="4" id="KW-1185">Reference proteome</keyword>
<dbReference type="EMBL" id="JAUCMV010000003">
    <property type="protein sequence ID" value="KAK0408903.1"/>
    <property type="molecule type" value="Genomic_DNA"/>
</dbReference>
<feature type="domain" description="7TM GPCR serpentine receptor class x (Srx)" evidence="2">
    <location>
        <begin position="61"/>
        <end position="249"/>
    </location>
</feature>
<feature type="transmembrane region" description="Helical" evidence="1">
    <location>
        <begin position="122"/>
        <end position="148"/>
    </location>
</feature>
<name>A0AA39LTD4_9BILA</name>
<proteinExistence type="predicted"/>
<keyword evidence="1" id="KW-0812">Transmembrane</keyword>
<dbReference type="SUPFAM" id="SSF81321">
    <property type="entry name" value="Family A G protein-coupled receptor-like"/>
    <property type="match status" value="1"/>
</dbReference>
<evidence type="ECO:0000259" key="2">
    <source>
        <dbReference type="Pfam" id="PF10328"/>
    </source>
</evidence>
<dbReference type="AlphaFoldDB" id="A0AA39LTD4"/>
<protein>
    <recommendedName>
        <fullName evidence="2">7TM GPCR serpentine receptor class x (Srx) domain-containing protein</fullName>
    </recommendedName>
</protein>
<feature type="transmembrane region" description="Helical" evidence="1">
    <location>
        <begin position="54"/>
        <end position="78"/>
    </location>
</feature>
<comment type="caution">
    <text evidence="3">The sequence shown here is derived from an EMBL/GenBank/DDBJ whole genome shotgun (WGS) entry which is preliminary data.</text>
</comment>
<dbReference type="Gene3D" id="1.20.1070.10">
    <property type="entry name" value="Rhodopsin 7-helix transmembrane proteins"/>
    <property type="match status" value="1"/>
</dbReference>
<organism evidence="3 4">
    <name type="scientific">Steinernema hermaphroditum</name>
    <dbReference type="NCBI Taxonomy" id="289476"/>
    <lineage>
        <taxon>Eukaryota</taxon>
        <taxon>Metazoa</taxon>
        <taxon>Ecdysozoa</taxon>
        <taxon>Nematoda</taxon>
        <taxon>Chromadorea</taxon>
        <taxon>Rhabditida</taxon>
        <taxon>Tylenchina</taxon>
        <taxon>Panagrolaimomorpha</taxon>
        <taxon>Strongyloidoidea</taxon>
        <taxon>Steinernematidae</taxon>
        <taxon>Steinernema</taxon>
    </lineage>
</organism>
<feature type="transmembrane region" description="Helical" evidence="1">
    <location>
        <begin position="654"/>
        <end position="671"/>
    </location>
</feature>
<feature type="transmembrane region" description="Helical" evidence="1">
    <location>
        <begin position="625"/>
        <end position="642"/>
    </location>
</feature>
<sequence>MEAKEIIIEIPCPSPGSPLIAQNLSSLNSQLIRYKPQICDDSQEFDGIKTEREIGVPVLIFLLSLCAIFFNAIAWYGVSKSKIFGKSYGIMMRMRSSVEIVAALITFGFFGTHVFFGYSVDIWMNAALTTFYVFLLSNAYLLHYAISINRLVSIYFPMRYADIFEEKKCVFVVVALILIFSSIISSLSFTDRCSYFVFSKELYDIVPVGCKDVKSSKISNHIVVIIWAVCAFSSLVLDVITLLRIAVYSPPCSYFMFSRVIYDILPVGCERKESSKATNHVVALHVRYAYLGAHYVGEFKSEVSVSGVHDCTLLAFNEKRIGYRVTVNGLQITCALLTDFIRFAPVSDKNVRDYILSANLDNKICKVDMQRNVTEFVNGPCTFGGGDCSMLDKIKDYCIFVGTDKYNCISETEQDTVRSIECPAGQERVDLKKEKVLCCLKGELFIKEQDGKAFCCPRSKKLKEIVNGKAVCCSSTESHQPGASLCCAPGLTYSENNGTANCCKAGLLASKSKDGQVGCCPAGKEFGGMVDGKAICCNPGEIYESGKTFCCPPGTNYSIGLSGDSGAEGIERCCPPRTYPTKSESGDIGCCRDEYKFIRNDGTRDVCCFGSSNYEFHRMLDVMELKSVLVVFCALALVSVYANEYRAYRERRAVAVFPGFGMMCVLGGYCGRDYNSVRSFRPDRRYGPYYRNQYIPRKKDTKRRGPHSHRGYYFG</sequence>
<keyword evidence="1" id="KW-0472">Membrane</keyword>
<dbReference type="PANTHER" id="PTHR23017:SF3">
    <property type="entry name" value="G-PROTEIN COUPLED RECEPTORS FAMILY 1 PROFILE DOMAIN-CONTAINING PROTEIN"/>
    <property type="match status" value="1"/>
</dbReference>